<feature type="region of interest" description="Disordered" evidence="1">
    <location>
        <begin position="522"/>
        <end position="545"/>
    </location>
</feature>
<feature type="compositionally biased region" description="Polar residues" evidence="1">
    <location>
        <begin position="590"/>
        <end position="603"/>
    </location>
</feature>
<keyword evidence="3" id="KW-1185">Reference proteome</keyword>
<feature type="region of interest" description="Disordered" evidence="1">
    <location>
        <begin position="582"/>
        <end position="605"/>
    </location>
</feature>
<reference evidence="3" key="1">
    <citation type="journal article" date="2014" name="Proc. Natl. Acad. Sci. U.S.A.">
        <title>Extensive sampling of basidiomycete genomes demonstrates inadequacy of the white-rot/brown-rot paradigm for wood decay fungi.</title>
        <authorList>
            <person name="Riley R."/>
            <person name="Salamov A.A."/>
            <person name="Brown D.W."/>
            <person name="Nagy L.G."/>
            <person name="Floudas D."/>
            <person name="Held B.W."/>
            <person name="Levasseur A."/>
            <person name="Lombard V."/>
            <person name="Morin E."/>
            <person name="Otillar R."/>
            <person name="Lindquist E.A."/>
            <person name="Sun H."/>
            <person name="LaButti K.M."/>
            <person name="Schmutz J."/>
            <person name="Jabbour D."/>
            <person name="Luo H."/>
            <person name="Baker S.E."/>
            <person name="Pisabarro A.G."/>
            <person name="Walton J.D."/>
            <person name="Blanchette R.A."/>
            <person name="Henrissat B."/>
            <person name="Martin F."/>
            <person name="Cullen D."/>
            <person name="Hibbett D.S."/>
            <person name="Grigoriev I.V."/>
        </authorList>
    </citation>
    <scope>NUCLEOTIDE SEQUENCE [LARGE SCALE GENOMIC DNA]</scope>
    <source>
        <strain evidence="3">CBS 339.88</strain>
    </source>
</reference>
<evidence type="ECO:0000256" key="1">
    <source>
        <dbReference type="SAM" id="MobiDB-lite"/>
    </source>
</evidence>
<proteinExistence type="predicted"/>
<evidence type="ECO:0000313" key="2">
    <source>
        <dbReference type="EMBL" id="KDR80660.1"/>
    </source>
</evidence>
<gene>
    <name evidence="2" type="ORF">GALMADRAFT_264617</name>
</gene>
<dbReference type="HOGENOM" id="CLU_397467_0_0_1"/>
<dbReference type="EMBL" id="KL142371">
    <property type="protein sequence ID" value="KDR80660.1"/>
    <property type="molecule type" value="Genomic_DNA"/>
</dbReference>
<organism evidence="2 3">
    <name type="scientific">Galerina marginata (strain CBS 339.88)</name>
    <dbReference type="NCBI Taxonomy" id="685588"/>
    <lineage>
        <taxon>Eukaryota</taxon>
        <taxon>Fungi</taxon>
        <taxon>Dikarya</taxon>
        <taxon>Basidiomycota</taxon>
        <taxon>Agaricomycotina</taxon>
        <taxon>Agaricomycetes</taxon>
        <taxon>Agaricomycetidae</taxon>
        <taxon>Agaricales</taxon>
        <taxon>Agaricineae</taxon>
        <taxon>Strophariaceae</taxon>
        <taxon>Galerina</taxon>
    </lineage>
</organism>
<dbReference type="OrthoDB" id="2646484at2759"/>
<evidence type="ECO:0000313" key="3">
    <source>
        <dbReference type="Proteomes" id="UP000027222"/>
    </source>
</evidence>
<dbReference type="AlphaFoldDB" id="A0A067TBR9"/>
<sequence length="670" mass="74894">METPAVQPGRPYAWIPPDSSTNSLDVELLAGAHIHESLLSESITFDSLSSKSSDVPPAFLPRGFPVTRTVELGDGLKMFSSGKARPNERPRKRLNPSIVISSPTIPRLQSMFKECLSIKQWAETSVALHAPGHSPWEGQEENAAEHWIPDGSLFSPDCFALALLQSRTRGRVSQPCWEHRYSPELLSNTQDLRSGRFAFQDLMQTELLEMVDELKAISSFFQEPSQDEQVNKPSERLIDSNKLHIPSLVVSNSQFTFPVTLESSCSLSHCDSVSLAYRRGKRTPPRLRLEKEEDPREFSYPEIPTAFLGSPTRHRPHFECANRTKPILPFEEMINNLRLQCSTMALETPPLDASWNSRAFLKREPLSRDICTNLQPVEGDEWAFANSLVEDCRLPPQPHMLSEVSGHRLRAPGHGRRAVRGARTSVIHPALEVKGMAENTVKIMEDSGQSDGSAVCDVKDLESGLRQAVTFPAIRPSAMAKPRALHTRKPMKCVRFILTNREVETDPTFATTLNDETRVELFDRSEKQDTPPTPKRMLSKHLSHKSFALSRSSTSISTWKRARSATVGSPLRRSVISKVFPESDVKSDLSDPTTPRRSTQSLGRHSLSRIIKGPMFSGKDVKCATLLSSMSIASEMATDENSVRRGNGTPNGHKRSRMPVPLRNILTRFK</sequence>
<accession>A0A067TBR9</accession>
<name>A0A067TBR9_GALM3</name>
<protein>
    <submittedName>
        <fullName evidence="2">Uncharacterized protein</fullName>
    </submittedName>
</protein>
<dbReference type="Proteomes" id="UP000027222">
    <property type="component" value="Unassembled WGS sequence"/>
</dbReference>
<feature type="region of interest" description="Disordered" evidence="1">
    <location>
        <begin position="637"/>
        <end position="658"/>
    </location>
</feature>